<evidence type="ECO:0000256" key="3">
    <source>
        <dbReference type="ARBA" id="ARBA00022448"/>
    </source>
</evidence>
<dbReference type="PROSITE" id="PS50297">
    <property type="entry name" value="ANK_REP_REGION"/>
    <property type="match status" value="1"/>
</dbReference>
<evidence type="ECO:0000256" key="13">
    <source>
        <dbReference type="ARBA" id="ARBA00037246"/>
    </source>
</evidence>
<sequence>MSMRPRNKEICADCSAPEPRWASINRGVLICDECCSIHRGLGRHSSQVRHLNHTPWPASQLQMVQTLYNNGANSIWEHSLLDPSSIMSGKRKANPQDRVHPNKTEFIKAKYQMLAFVHRMPCREDDSVTAKDLSKQLHSSVRTGNLETCLRLLSLGAQANFFHPEKGNTPLHVAAKAGQLLQAELLTVYGADPGAPDSSGNTPIDYARQAGHQELADRLVEIQYELTDRLAFYLCGRKPDHKNGQHFIIPQIADSTLDLTELAKAAKKKLQSLSNHQFEELAMDVYDEVDRRETDAVWLATQNHSTLVTETTVVPFLPVNPEYSSTRNQGRQKLARFNAHEFATLVIDILTDAKRRQQGNSPDVKDNVELILKDIGSRHRNESQEVEQPDYDSVASDEDAEREPGSGKDERTKSSESSDLSDGPITMQEFMEVKNALNASEAKIQQLLKVNCHLSEELRHMQSKLNSLQNENSNLKWQGTNSLAHPQDPQRRAPPRGGRAMSMYETGSGMKHYHARADGAHPEPGSLTLQSLPPGRSGVEGKGSTSESDYDNTPNHAELDDSRPSLPRSGRVGEGAIPESGDFESETDSALPSTEDVISKTEQITKNIQELLRAAQENKQERRLHPMLRKNPSSCDGNGHPVSEDISFIFNILYEACIVLCTSQRPSSEMVRGSLRLLTSSASRLQGECQRAAPADSCPADSQLVTQQLIQCAYDIAKAAKQLVTYFTMSLLLENQFPVLPNPNEIATKSFLESVSHLPPFFDCLGSKVFAPIKADINGNITKIRAVYDSDPVKYETLQKILEAEKGMHGSEWPKVGATLALMWLKRGLRFIQILLQSLADGEQDENNPNHIRINITKAYEQALKRYHGWIVQKIFKAALLAAPYRSDFLKALSKGQVVAEEDCLANIRQFLVNFTTTVDAIYKMYTVMNAELDYTV</sequence>
<feature type="repeat" description="ANK" evidence="14">
    <location>
        <begin position="166"/>
        <end position="198"/>
    </location>
</feature>
<keyword evidence="4" id="KW-0343">GTPase activation</keyword>
<dbReference type="InterPro" id="IPR001164">
    <property type="entry name" value="ArfGAP_dom"/>
</dbReference>
<dbReference type="InterPro" id="IPR014830">
    <property type="entry name" value="Glycolipid_transfer_prot_dom"/>
</dbReference>
<evidence type="ECO:0000256" key="4">
    <source>
        <dbReference type="ARBA" id="ARBA00022468"/>
    </source>
</evidence>
<dbReference type="FunFam" id="1.10.220.150:FF:000003">
    <property type="entry name" value="ARF GTPase-activating protein GIT2 isoform 1"/>
    <property type="match status" value="1"/>
</dbReference>
<dbReference type="Gene3D" id="1.20.120.330">
    <property type="entry name" value="Nucleotidyltransferases domain 2"/>
    <property type="match status" value="2"/>
</dbReference>
<dbReference type="GO" id="GO:0008277">
    <property type="term" value="P:regulation of G protein-coupled receptor signaling pathway"/>
    <property type="evidence" value="ECO:0007669"/>
    <property type="project" value="TreeGrafter"/>
</dbReference>
<dbReference type="GO" id="GO:0007420">
    <property type="term" value="P:brain development"/>
    <property type="evidence" value="ECO:0007669"/>
    <property type="project" value="InterPro"/>
</dbReference>
<dbReference type="SUPFAM" id="SSF110004">
    <property type="entry name" value="Glycolipid transfer protein, GLTP"/>
    <property type="match status" value="1"/>
</dbReference>
<dbReference type="Pfam" id="PF12205">
    <property type="entry name" value="GIT1_C"/>
    <property type="match status" value="1"/>
</dbReference>
<dbReference type="Pfam" id="PF12796">
    <property type="entry name" value="Ank_2"/>
    <property type="match status" value="1"/>
</dbReference>
<dbReference type="PROSITE" id="PS50088">
    <property type="entry name" value="ANK_REPEAT"/>
    <property type="match status" value="1"/>
</dbReference>
<evidence type="ECO:0000256" key="8">
    <source>
        <dbReference type="ARBA" id="ARBA00022771"/>
    </source>
</evidence>
<dbReference type="Gene3D" id="1.20.5.170">
    <property type="match status" value="1"/>
</dbReference>
<dbReference type="EMBL" id="JAUCMX010000015">
    <property type="protein sequence ID" value="KAK3522231.1"/>
    <property type="molecule type" value="Genomic_DNA"/>
</dbReference>
<evidence type="ECO:0000259" key="17">
    <source>
        <dbReference type="PROSITE" id="PS50115"/>
    </source>
</evidence>
<evidence type="ECO:0000256" key="9">
    <source>
        <dbReference type="ARBA" id="ARBA00022833"/>
    </source>
</evidence>
<dbReference type="InterPro" id="IPR022018">
    <property type="entry name" value="GIT1_C"/>
</dbReference>
<dbReference type="InterPro" id="IPR036770">
    <property type="entry name" value="Ankyrin_rpt-contain_sf"/>
</dbReference>
<keyword evidence="7" id="KW-0677">Repeat</keyword>
<dbReference type="GO" id="GO:0098793">
    <property type="term" value="C:presynapse"/>
    <property type="evidence" value="ECO:0007669"/>
    <property type="project" value="GOC"/>
</dbReference>
<evidence type="ECO:0000256" key="15">
    <source>
        <dbReference type="PROSITE-ProRule" id="PRU00288"/>
    </source>
</evidence>
<evidence type="ECO:0000256" key="14">
    <source>
        <dbReference type="PROSITE-ProRule" id="PRU00023"/>
    </source>
</evidence>
<evidence type="ECO:0000256" key="7">
    <source>
        <dbReference type="ARBA" id="ARBA00022737"/>
    </source>
</evidence>
<keyword evidence="10 14" id="KW-0040">ANK repeat</keyword>
<evidence type="ECO:0000256" key="6">
    <source>
        <dbReference type="ARBA" id="ARBA00022723"/>
    </source>
</evidence>
<feature type="compositionally biased region" description="Polar residues" evidence="16">
    <location>
        <begin position="543"/>
        <end position="555"/>
    </location>
</feature>
<dbReference type="InterPro" id="IPR047161">
    <property type="entry name" value="GIT-like"/>
</dbReference>
<dbReference type="Proteomes" id="UP001274896">
    <property type="component" value="Unassembled WGS sequence"/>
</dbReference>
<dbReference type="Gene3D" id="1.10.220.150">
    <property type="entry name" value="Arf GTPase activating protein"/>
    <property type="match status" value="1"/>
</dbReference>
<proteinExistence type="inferred from homology"/>
<name>A0AAE0QJT3_9TELE</name>
<dbReference type="FunFam" id="1.10.3520.10:FF:000003">
    <property type="entry name" value="glycolipid transfer protein"/>
    <property type="match status" value="1"/>
</dbReference>
<feature type="region of interest" description="Disordered" evidence="16">
    <location>
        <begin position="376"/>
        <end position="425"/>
    </location>
</feature>
<dbReference type="SMART" id="SM00105">
    <property type="entry name" value="ArfGap"/>
    <property type="match status" value="1"/>
</dbReference>
<evidence type="ECO:0000256" key="12">
    <source>
        <dbReference type="ARBA" id="ARBA00023055"/>
    </source>
</evidence>
<comment type="function">
    <text evidence="13">Accelerates the intermembrane transfer of various glycolipids. Catalyzes the transfer of various glycosphingolipids between membranes but does not catalyze the transfer of phospholipids. May be involved in the intracellular translocation of glucosylceramides.</text>
</comment>
<dbReference type="InterPro" id="IPR038508">
    <property type="entry name" value="ArfGAP_dom_sf"/>
</dbReference>
<dbReference type="GO" id="GO:0008270">
    <property type="term" value="F:zinc ion binding"/>
    <property type="evidence" value="ECO:0007669"/>
    <property type="project" value="UniProtKB-KW"/>
</dbReference>
<dbReference type="GO" id="GO:0005737">
    <property type="term" value="C:cytoplasm"/>
    <property type="evidence" value="ECO:0007669"/>
    <property type="project" value="UniProtKB-SubCell"/>
</dbReference>
<dbReference type="PANTHER" id="PTHR46097">
    <property type="entry name" value="G PROTEIN-COUPLED RECEPTOR KINASE INTERACTING ARFGAP"/>
    <property type="match status" value="1"/>
</dbReference>
<organism evidence="18 19">
    <name type="scientific">Hemibagrus guttatus</name>
    <dbReference type="NCBI Taxonomy" id="175788"/>
    <lineage>
        <taxon>Eukaryota</taxon>
        <taxon>Metazoa</taxon>
        <taxon>Chordata</taxon>
        <taxon>Craniata</taxon>
        <taxon>Vertebrata</taxon>
        <taxon>Euteleostomi</taxon>
        <taxon>Actinopterygii</taxon>
        <taxon>Neopterygii</taxon>
        <taxon>Teleostei</taxon>
        <taxon>Ostariophysi</taxon>
        <taxon>Siluriformes</taxon>
        <taxon>Bagridae</taxon>
        <taxon>Hemibagrus</taxon>
    </lineage>
</organism>
<dbReference type="SMART" id="SM00555">
    <property type="entry name" value="GIT"/>
    <property type="match status" value="2"/>
</dbReference>
<protein>
    <recommendedName>
        <fullName evidence="17">Arf-GAP domain-containing protein</fullName>
    </recommendedName>
</protein>
<gene>
    <name evidence="18" type="ORF">QTP70_034128</name>
</gene>
<evidence type="ECO:0000256" key="16">
    <source>
        <dbReference type="SAM" id="MobiDB-lite"/>
    </source>
</evidence>
<evidence type="ECO:0000313" key="18">
    <source>
        <dbReference type="EMBL" id="KAK3522231.1"/>
    </source>
</evidence>
<feature type="domain" description="Arf-GAP" evidence="17">
    <location>
        <begin position="1"/>
        <end position="124"/>
    </location>
</feature>
<evidence type="ECO:0000256" key="11">
    <source>
        <dbReference type="ARBA" id="ARBA00023054"/>
    </source>
</evidence>
<keyword evidence="11" id="KW-0175">Coiled coil</keyword>
<accession>A0AAE0QJT3</accession>
<dbReference type="SUPFAM" id="SSF48403">
    <property type="entry name" value="Ankyrin repeat"/>
    <property type="match status" value="1"/>
</dbReference>
<dbReference type="GO" id="GO:0120013">
    <property type="term" value="F:lipid transfer activity"/>
    <property type="evidence" value="ECO:0007669"/>
    <property type="project" value="InterPro"/>
</dbReference>
<dbReference type="PANTHER" id="PTHR46097:SF2">
    <property type="entry name" value="G PROTEIN-COUPLED RECEPTOR KINASE INTERACTING ARFGAP 2 ISOFORM X1"/>
    <property type="match status" value="1"/>
</dbReference>
<dbReference type="Pfam" id="PF08718">
    <property type="entry name" value="GLTP"/>
    <property type="match status" value="1"/>
</dbReference>
<keyword evidence="6" id="KW-0479">Metal-binding</keyword>
<keyword evidence="12" id="KW-0445">Lipid transport</keyword>
<dbReference type="PROSITE" id="PS50115">
    <property type="entry name" value="ARFGAP"/>
    <property type="match status" value="1"/>
</dbReference>
<dbReference type="GO" id="GO:0005096">
    <property type="term" value="F:GTPase activator activity"/>
    <property type="evidence" value="ECO:0007669"/>
    <property type="project" value="UniProtKB-KW"/>
</dbReference>
<feature type="compositionally biased region" description="Basic and acidic residues" evidence="16">
    <location>
        <begin position="402"/>
        <end position="416"/>
    </location>
</feature>
<evidence type="ECO:0000256" key="5">
    <source>
        <dbReference type="ARBA" id="ARBA00022490"/>
    </source>
</evidence>
<dbReference type="PRINTS" id="PR00405">
    <property type="entry name" value="REVINTRACTNG"/>
</dbReference>
<keyword evidence="5" id="KW-0963">Cytoplasm</keyword>
<reference evidence="18" key="1">
    <citation type="submission" date="2023-06" db="EMBL/GenBank/DDBJ databases">
        <title>Male Hemibagrus guttatus genome.</title>
        <authorList>
            <person name="Bian C."/>
        </authorList>
    </citation>
    <scope>NUCLEOTIDE SEQUENCE</scope>
    <source>
        <strain evidence="18">Male_cb2023</strain>
        <tissue evidence="18">Muscle</tissue>
    </source>
</reference>
<keyword evidence="3" id="KW-0813">Transport</keyword>
<comment type="caution">
    <text evidence="18">The sequence shown here is derived from an EMBL/GenBank/DDBJ whole genome shotgun (WGS) entry which is preliminary data.</text>
</comment>
<dbReference type="Gene3D" id="1.25.40.20">
    <property type="entry name" value="Ankyrin repeat-containing domain"/>
    <property type="match status" value="1"/>
</dbReference>
<dbReference type="Pfam" id="PF01412">
    <property type="entry name" value="ArfGap"/>
    <property type="match status" value="1"/>
</dbReference>
<feature type="region of interest" description="Disordered" evidence="16">
    <location>
        <begin position="477"/>
        <end position="596"/>
    </location>
</feature>
<comment type="similarity">
    <text evidence="2">Belongs to the GLTP family.</text>
</comment>
<keyword evidence="8 15" id="KW-0863">Zinc-finger</keyword>
<dbReference type="Gene3D" id="1.10.3520.10">
    <property type="entry name" value="Glycolipid transfer protein"/>
    <property type="match status" value="1"/>
</dbReference>
<evidence type="ECO:0000256" key="2">
    <source>
        <dbReference type="ARBA" id="ARBA00007148"/>
    </source>
</evidence>
<dbReference type="GO" id="GO:0036465">
    <property type="term" value="P:synaptic vesicle recycling"/>
    <property type="evidence" value="ECO:0007669"/>
    <property type="project" value="TreeGrafter"/>
</dbReference>
<dbReference type="Pfam" id="PF16559">
    <property type="entry name" value="GIT_CC"/>
    <property type="match status" value="1"/>
</dbReference>
<dbReference type="SUPFAM" id="SSF57863">
    <property type="entry name" value="ArfGap/RecO-like zinc finger"/>
    <property type="match status" value="1"/>
</dbReference>
<evidence type="ECO:0000256" key="10">
    <source>
        <dbReference type="ARBA" id="ARBA00023043"/>
    </source>
</evidence>
<keyword evidence="9" id="KW-0862">Zinc</keyword>
<dbReference type="SMART" id="SM00248">
    <property type="entry name" value="ANK"/>
    <property type="match status" value="3"/>
</dbReference>
<keyword evidence="19" id="KW-1185">Reference proteome</keyword>
<feature type="compositionally biased region" description="Acidic residues" evidence="16">
    <location>
        <begin position="384"/>
        <end position="401"/>
    </location>
</feature>
<dbReference type="InterPro" id="IPR013724">
    <property type="entry name" value="GIT_SHD"/>
</dbReference>
<dbReference type="GO" id="GO:0032012">
    <property type="term" value="P:regulation of ARF protein signal transduction"/>
    <property type="evidence" value="ECO:0007669"/>
    <property type="project" value="InterPro"/>
</dbReference>
<dbReference type="GO" id="GO:0031267">
    <property type="term" value="F:small GTPase binding"/>
    <property type="evidence" value="ECO:0007669"/>
    <property type="project" value="TreeGrafter"/>
</dbReference>
<dbReference type="FunFam" id="1.25.40.20:FF:000013">
    <property type="entry name" value="ARF GTPase-activating protein GIT1 isoform 1"/>
    <property type="match status" value="1"/>
</dbReference>
<dbReference type="Pfam" id="PF08518">
    <property type="entry name" value="GIT_SHD"/>
    <property type="match status" value="2"/>
</dbReference>
<dbReference type="AlphaFoldDB" id="A0AAE0QJT3"/>
<dbReference type="InterPro" id="IPR037278">
    <property type="entry name" value="ARFGAP/RecO"/>
</dbReference>
<dbReference type="InterPro" id="IPR002110">
    <property type="entry name" value="Ankyrin_rpt"/>
</dbReference>
<dbReference type="InterPro" id="IPR032352">
    <property type="entry name" value="GIT1/2_CC"/>
</dbReference>
<dbReference type="InterPro" id="IPR036497">
    <property type="entry name" value="GLTP_sf"/>
</dbReference>
<evidence type="ECO:0000313" key="19">
    <source>
        <dbReference type="Proteomes" id="UP001274896"/>
    </source>
</evidence>
<evidence type="ECO:0000256" key="1">
    <source>
        <dbReference type="ARBA" id="ARBA00004496"/>
    </source>
</evidence>
<comment type="subcellular location">
    <subcellularLocation>
        <location evidence="1">Cytoplasm</location>
    </subcellularLocation>
</comment>